<organism evidence="4 5">
    <name type="scientific">Corallococcus aberystwythensis</name>
    <dbReference type="NCBI Taxonomy" id="2316722"/>
    <lineage>
        <taxon>Bacteria</taxon>
        <taxon>Pseudomonadati</taxon>
        <taxon>Myxococcota</taxon>
        <taxon>Myxococcia</taxon>
        <taxon>Myxococcales</taxon>
        <taxon>Cystobacterineae</taxon>
        <taxon>Myxococcaceae</taxon>
        <taxon>Corallococcus</taxon>
    </lineage>
</organism>
<gene>
    <name evidence="4" type="ORF">D7W81_18835</name>
</gene>
<dbReference type="InterPro" id="IPR009003">
    <property type="entry name" value="Peptidase_S1_PA"/>
</dbReference>
<dbReference type="SUPFAM" id="SSF50494">
    <property type="entry name" value="Trypsin-like serine proteases"/>
    <property type="match status" value="1"/>
</dbReference>
<dbReference type="PRINTS" id="PR00722">
    <property type="entry name" value="CHYMOTRYPSIN"/>
</dbReference>
<keyword evidence="2 4" id="KW-0645">Protease</keyword>
<protein>
    <submittedName>
        <fullName evidence="4">Serine protease</fullName>
    </submittedName>
</protein>
<dbReference type="InterPro" id="IPR043504">
    <property type="entry name" value="Peptidase_S1_PA_chymotrypsin"/>
</dbReference>
<accession>A0A3A8Q6F9</accession>
<name>A0A3A8Q6F9_9BACT</name>
<comment type="caution">
    <text evidence="4">The sequence shown here is derived from an EMBL/GenBank/DDBJ whole genome shotgun (WGS) entry which is preliminary data.</text>
</comment>
<evidence type="ECO:0000256" key="1">
    <source>
        <dbReference type="ARBA" id="ARBA00023157"/>
    </source>
</evidence>
<dbReference type="Proteomes" id="UP000267003">
    <property type="component" value="Unassembled WGS sequence"/>
</dbReference>
<reference evidence="5" key="1">
    <citation type="submission" date="2018-09" db="EMBL/GenBank/DDBJ databases">
        <authorList>
            <person name="Livingstone P.G."/>
            <person name="Whitworth D.E."/>
        </authorList>
    </citation>
    <scope>NUCLEOTIDE SEQUENCE [LARGE SCALE GENOMIC DNA]</scope>
    <source>
        <strain evidence="5">AB050A</strain>
    </source>
</reference>
<feature type="domain" description="Peptidase S1" evidence="3">
    <location>
        <begin position="42"/>
        <end position="307"/>
    </location>
</feature>
<dbReference type="FunFam" id="2.40.10.10:FF:000002">
    <property type="entry name" value="Transmembrane protease serine"/>
    <property type="match status" value="1"/>
</dbReference>
<dbReference type="EMBL" id="RAWK01000107">
    <property type="protein sequence ID" value="RKH64293.1"/>
    <property type="molecule type" value="Genomic_DNA"/>
</dbReference>
<sequence length="313" mass="32898">MNQEGALRFMSGVVVAVGLLGCGGPEAEQDPLETVGHTDQEIVGGVEARPNSIPWIVSLQQYGSHFCGGSLVRVSDTKEESDIVLTAAHCVYDGLSNATASAGAHDLYRPTSTQVTVRVTEAVYHPQYNPDTTMNDIAVLKLDKPIKFDTTVARACGQSSGMRPNLAPQLGSGNTRVPVCLPDSGERVAENTMATVAGWGLTREGGYDTSSLLLQVGVPVLSHQDVANSYRTQGISIDESAMFGAGYPQGGKDACQGDSGGPLVVRGPQGYVLQGIVSFGVGCARAGLPGIYARVSNYIPWINTQIRSLSAVR</sequence>
<evidence type="ECO:0000256" key="2">
    <source>
        <dbReference type="RuleBase" id="RU363034"/>
    </source>
</evidence>
<dbReference type="AlphaFoldDB" id="A0A3A8Q6F9"/>
<dbReference type="GO" id="GO:0004252">
    <property type="term" value="F:serine-type endopeptidase activity"/>
    <property type="evidence" value="ECO:0007669"/>
    <property type="project" value="InterPro"/>
</dbReference>
<dbReference type="CDD" id="cd00190">
    <property type="entry name" value="Tryp_SPc"/>
    <property type="match status" value="1"/>
</dbReference>
<dbReference type="InterPro" id="IPR018114">
    <property type="entry name" value="TRYPSIN_HIS"/>
</dbReference>
<dbReference type="OrthoDB" id="1496095at2"/>
<dbReference type="Pfam" id="PF00089">
    <property type="entry name" value="Trypsin"/>
    <property type="match status" value="1"/>
</dbReference>
<evidence type="ECO:0000313" key="5">
    <source>
        <dbReference type="Proteomes" id="UP000267003"/>
    </source>
</evidence>
<dbReference type="PROSITE" id="PS00135">
    <property type="entry name" value="TRYPSIN_SER"/>
    <property type="match status" value="1"/>
</dbReference>
<dbReference type="InterPro" id="IPR001254">
    <property type="entry name" value="Trypsin_dom"/>
</dbReference>
<dbReference type="PANTHER" id="PTHR24252:SF7">
    <property type="entry name" value="HYALIN"/>
    <property type="match status" value="1"/>
</dbReference>
<evidence type="ECO:0000259" key="3">
    <source>
        <dbReference type="PROSITE" id="PS50240"/>
    </source>
</evidence>
<dbReference type="InterPro" id="IPR033116">
    <property type="entry name" value="TRYPSIN_SER"/>
</dbReference>
<evidence type="ECO:0000313" key="4">
    <source>
        <dbReference type="EMBL" id="RKH64293.1"/>
    </source>
</evidence>
<keyword evidence="2" id="KW-0378">Hydrolase</keyword>
<dbReference type="PROSITE" id="PS50240">
    <property type="entry name" value="TRYPSIN_DOM"/>
    <property type="match status" value="1"/>
</dbReference>
<proteinExistence type="predicted"/>
<dbReference type="SMART" id="SM00020">
    <property type="entry name" value="Tryp_SPc"/>
    <property type="match status" value="1"/>
</dbReference>
<dbReference type="PROSITE" id="PS00134">
    <property type="entry name" value="TRYPSIN_HIS"/>
    <property type="match status" value="1"/>
</dbReference>
<dbReference type="GO" id="GO:0006508">
    <property type="term" value="P:proteolysis"/>
    <property type="evidence" value="ECO:0007669"/>
    <property type="project" value="UniProtKB-KW"/>
</dbReference>
<keyword evidence="2" id="KW-0720">Serine protease</keyword>
<dbReference type="InterPro" id="IPR001314">
    <property type="entry name" value="Peptidase_S1A"/>
</dbReference>
<keyword evidence="1" id="KW-1015">Disulfide bond</keyword>
<dbReference type="PANTHER" id="PTHR24252">
    <property type="entry name" value="ACROSIN-RELATED"/>
    <property type="match status" value="1"/>
</dbReference>
<keyword evidence="5" id="KW-1185">Reference proteome</keyword>
<dbReference type="Gene3D" id="2.40.10.10">
    <property type="entry name" value="Trypsin-like serine proteases"/>
    <property type="match status" value="2"/>
</dbReference>
<dbReference type="FunFam" id="2.40.10.10:FF:000068">
    <property type="entry name" value="transmembrane protease serine 2"/>
    <property type="match status" value="1"/>
</dbReference>